<sequence>MLSTSKPSPPLGSQAIQAPSLTPQLVHVSPATCHNLSLFKDLLREYRRLDDTITMRLNRSNAQFRDRDREGTSAKGSIQDQACAYMWKELVENWKRRTEIVDYCVKVVDQSMSEKHKVLDGLEGDVRVTRKTQAELFADEVKRNQVHNELSVEKIIRQRSLDAFQSRCRYFTPPMNDTEARKWWDAAQSQEAP</sequence>
<dbReference type="InParanoid" id="A0A0D0EBM2"/>
<dbReference type="PANTHER" id="PTHR31905:SF2">
    <property type="entry name" value="PROTEIN MIX23"/>
    <property type="match status" value="1"/>
</dbReference>
<reference evidence="3" key="2">
    <citation type="submission" date="2015-01" db="EMBL/GenBank/DDBJ databases">
        <title>Evolutionary Origins and Diversification of the Mycorrhizal Mutualists.</title>
        <authorList>
            <consortium name="DOE Joint Genome Institute"/>
            <consortium name="Mycorrhizal Genomics Consortium"/>
            <person name="Kohler A."/>
            <person name="Kuo A."/>
            <person name="Nagy L.G."/>
            <person name="Floudas D."/>
            <person name="Copeland A."/>
            <person name="Barry K.W."/>
            <person name="Cichocki N."/>
            <person name="Veneault-Fourrey C."/>
            <person name="LaButti K."/>
            <person name="Lindquist E.A."/>
            <person name="Lipzen A."/>
            <person name="Lundell T."/>
            <person name="Morin E."/>
            <person name="Murat C."/>
            <person name="Riley R."/>
            <person name="Ohm R."/>
            <person name="Sun H."/>
            <person name="Tunlid A."/>
            <person name="Henrissat B."/>
            <person name="Grigoriev I.V."/>
            <person name="Hibbett D.S."/>
            <person name="Martin F."/>
        </authorList>
    </citation>
    <scope>NUCLEOTIDE SEQUENCE [LARGE SCALE GENOMIC DNA]</scope>
    <source>
        <strain evidence="3">Ve08.2h10</strain>
    </source>
</reference>
<protein>
    <recommendedName>
        <fullName evidence="4">Caffeine-induced death protein 2</fullName>
    </recommendedName>
</protein>
<evidence type="ECO:0000313" key="3">
    <source>
        <dbReference type="Proteomes" id="UP000054538"/>
    </source>
</evidence>
<name>A0A0D0EBM2_9AGAM</name>
<dbReference type="Pfam" id="PF09774">
    <property type="entry name" value="MIX23"/>
    <property type="match status" value="1"/>
</dbReference>
<dbReference type="STRING" id="930991.A0A0D0EBM2"/>
<dbReference type="AlphaFoldDB" id="A0A0D0EBM2"/>
<dbReference type="Proteomes" id="UP000054538">
    <property type="component" value="Unassembled WGS sequence"/>
</dbReference>
<dbReference type="InterPro" id="IPR019171">
    <property type="entry name" value="MIX23"/>
</dbReference>
<dbReference type="FunCoup" id="A0A0D0EBM2">
    <property type="interactions" value="203"/>
</dbReference>
<keyword evidence="3" id="KW-1185">Reference proteome</keyword>
<proteinExistence type="inferred from homology"/>
<evidence type="ECO:0000313" key="2">
    <source>
        <dbReference type="EMBL" id="KIK97865.1"/>
    </source>
</evidence>
<gene>
    <name evidence="2" type="ORF">PAXRUDRAFT_824493</name>
</gene>
<dbReference type="OrthoDB" id="5593818at2759"/>
<dbReference type="EMBL" id="KN824917">
    <property type="protein sequence ID" value="KIK97865.1"/>
    <property type="molecule type" value="Genomic_DNA"/>
</dbReference>
<dbReference type="GO" id="GO:0005758">
    <property type="term" value="C:mitochondrial intermembrane space"/>
    <property type="evidence" value="ECO:0007669"/>
    <property type="project" value="InterPro"/>
</dbReference>
<dbReference type="PANTHER" id="PTHR31905">
    <property type="entry name" value="COILED-COIL DOMAIN-CONTAINING PROTEIN 58"/>
    <property type="match status" value="1"/>
</dbReference>
<evidence type="ECO:0008006" key="4">
    <source>
        <dbReference type="Google" id="ProtNLM"/>
    </source>
</evidence>
<accession>A0A0D0EBM2</accession>
<reference evidence="2 3" key="1">
    <citation type="submission" date="2014-04" db="EMBL/GenBank/DDBJ databases">
        <authorList>
            <consortium name="DOE Joint Genome Institute"/>
            <person name="Kuo A."/>
            <person name="Kohler A."/>
            <person name="Jargeat P."/>
            <person name="Nagy L.G."/>
            <person name="Floudas D."/>
            <person name="Copeland A."/>
            <person name="Barry K.W."/>
            <person name="Cichocki N."/>
            <person name="Veneault-Fourrey C."/>
            <person name="LaButti K."/>
            <person name="Lindquist E.A."/>
            <person name="Lipzen A."/>
            <person name="Lundell T."/>
            <person name="Morin E."/>
            <person name="Murat C."/>
            <person name="Sun H."/>
            <person name="Tunlid A."/>
            <person name="Henrissat B."/>
            <person name="Grigoriev I.V."/>
            <person name="Hibbett D.S."/>
            <person name="Martin F."/>
            <person name="Nordberg H.P."/>
            <person name="Cantor M.N."/>
            <person name="Hua S.X."/>
        </authorList>
    </citation>
    <scope>NUCLEOTIDE SEQUENCE [LARGE SCALE GENOMIC DNA]</scope>
    <source>
        <strain evidence="2 3">Ve08.2h10</strain>
    </source>
</reference>
<evidence type="ECO:0000256" key="1">
    <source>
        <dbReference type="ARBA" id="ARBA00024204"/>
    </source>
</evidence>
<dbReference type="HOGENOM" id="CLU_090093_0_0_1"/>
<comment type="similarity">
    <text evidence="1">Belongs to the MIX23 family.</text>
</comment>
<organism evidence="2 3">
    <name type="scientific">Paxillus rubicundulus Ve08.2h10</name>
    <dbReference type="NCBI Taxonomy" id="930991"/>
    <lineage>
        <taxon>Eukaryota</taxon>
        <taxon>Fungi</taxon>
        <taxon>Dikarya</taxon>
        <taxon>Basidiomycota</taxon>
        <taxon>Agaricomycotina</taxon>
        <taxon>Agaricomycetes</taxon>
        <taxon>Agaricomycetidae</taxon>
        <taxon>Boletales</taxon>
        <taxon>Paxilineae</taxon>
        <taxon>Paxillaceae</taxon>
        <taxon>Paxillus</taxon>
    </lineage>
</organism>